<evidence type="ECO:0000256" key="2">
    <source>
        <dbReference type="ARBA" id="ARBA00009387"/>
    </source>
</evidence>
<reference evidence="4" key="1">
    <citation type="submission" date="2022-03" db="EMBL/GenBank/DDBJ databases">
        <title>Identification of a novel bacterium isolated from mangrove sediments.</title>
        <authorList>
            <person name="Pan X."/>
        </authorList>
    </citation>
    <scope>NUCLEOTIDE SEQUENCE</scope>
    <source>
        <strain evidence="4">B2580</strain>
    </source>
</reference>
<gene>
    <name evidence="4" type="ORF">MTR64_16055</name>
</gene>
<organism evidence="4 5">
    <name type="scientific">Novosphingobium album</name>
    <name type="common">ex Hu et al. 2023</name>
    <dbReference type="NCBI Taxonomy" id="2930093"/>
    <lineage>
        <taxon>Bacteria</taxon>
        <taxon>Pseudomonadati</taxon>
        <taxon>Pseudomonadota</taxon>
        <taxon>Alphaproteobacteria</taxon>
        <taxon>Sphingomonadales</taxon>
        <taxon>Sphingomonadaceae</taxon>
        <taxon>Novosphingobium</taxon>
    </lineage>
</organism>
<dbReference type="EMBL" id="JALHLE010000028">
    <property type="protein sequence ID" value="MCJ2180084.1"/>
    <property type="molecule type" value="Genomic_DNA"/>
</dbReference>
<keyword evidence="5" id="KW-1185">Reference proteome</keyword>
<accession>A0ABT0B597</accession>
<evidence type="ECO:0000256" key="1">
    <source>
        <dbReference type="ARBA" id="ARBA00007734"/>
    </source>
</evidence>
<feature type="domain" description="Transglycosylase SLT" evidence="3">
    <location>
        <begin position="135"/>
        <end position="234"/>
    </location>
</feature>
<evidence type="ECO:0000259" key="3">
    <source>
        <dbReference type="Pfam" id="PF01464"/>
    </source>
</evidence>
<dbReference type="RefSeq" id="WP_243995466.1">
    <property type="nucleotide sequence ID" value="NZ_JALHLE010000028.1"/>
</dbReference>
<dbReference type="InterPro" id="IPR008258">
    <property type="entry name" value="Transglycosylase_SLT_dom_1"/>
</dbReference>
<comment type="similarity">
    <text evidence="1">Belongs to the transglycosylase Slt family.</text>
</comment>
<dbReference type="InterPro" id="IPR023346">
    <property type="entry name" value="Lysozyme-like_dom_sf"/>
</dbReference>
<dbReference type="Gene3D" id="1.10.530.10">
    <property type="match status" value="1"/>
</dbReference>
<protein>
    <submittedName>
        <fullName evidence="4">Lytic transglycosylase domain-containing protein</fullName>
    </submittedName>
</protein>
<dbReference type="Proteomes" id="UP001162880">
    <property type="component" value="Unassembled WGS sequence"/>
</dbReference>
<dbReference type="Pfam" id="PF01464">
    <property type="entry name" value="SLT"/>
    <property type="match status" value="1"/>
</dbReference>
<dbReference type="PANTHER" id="PTHR37423:SF2">
    <property type="entry name" value="MEMBRANE-BOUND LYTIC MUREIN TRANSGLYCOSYLASE C"/>
    <property type="match status" value="1"/>
</dbReference>
<evidence type="ECO:0000313" key="5">
    <source>
        <dbReference type="Proteomes" id="UP001162880"/>
    </source>
</evidence>
<evidence type="ECO:0000313" key="4">
    <source>
        <dbReference type="EMBL" id="MCJ2180084.1"/>
    </source>
</evidence>
<dbReference type="SUPFAM" id="SSF53955">
    <property type="entry name" value="Lysozyme-like"/>
    <property type="match status" value="1"/>
</dbReference>
<proteinExistence type="inferred from homology"/>
<name>A0ABT0B597_9SPHN</name>
<sequence>MTALACALGWLGSAQAREADVQTFSGQPVGFQLLQPGNTPAAEVRRENDPSASAGLNLQSEFLGFGDDELPSRSSAGDLVYIPSWMRGGGAGVTGDFPARLSETQCGQRQYRAYPGLTAEQQVRRARFFERMVTAACSAGVPVDLFDALIVQESRYNPAALSPKGATGLTQLMPGTARLLGVADRWNVSDNLEGGARYLRQQLDAFGNWALALSAYNAGPANVQKYGGVPPFRETRAYVRKILASIEQHQQGRGDEPVGTRVPTQSVMLASFIP</sequence>
<comment type="caution">
    <text evidence="4">The sequence shown here is derived from an EMBL/GenBank/DDBJ whole genome shotgun (WGS) entry which is preliminary data.</text>
</comment>
<comment type="similarity">
    <text evidence="2">Belongs to the virb1 family.</text>
</comment>
<dbReference type="PANTHER" id="PTHR37423">
    <property type="entry name" value="SOLUBLE LYTIC MUREIN TRANSGLYCOSYLASE-RELATED"/>
    <property type="match status" value="1"/>
</dbReference>
<dbReference type="CDD" id="cd00254">
    <property type="entry name" value="LT-like"/>
    <property type="match status" value="1"/>
</dbReference>